<keyword evidence="2" id="KW-0539">Nucleus</keyword>
<evidence type="ECO:0000259" key="3">
    <source>
        <dbReference type="PROSITE" id="PS50048"/>
    </source>
</evidence>
<dbReference type="InterPro" id="IPR036864">
    <property type="entry name" value="Zn2-C6_fun-type_DNA-bd_sf"/>
</dbReference>
<dbReference type="PANTHER" id="PTHR37534">
    <property type="entry name" value="TRANSCRIPTIONAL ACTIVATOR PROTEIN UGA3"/>
    <property type="match status" value="1"/>
</dbReference>
<dbReference type="SMART" id="SM00066">
    <property type="entry name" value="GAL4"/>
    <property type="match status" value="1"/>
</dbReference>
<keyword evidence="5" id="KW-1185">Reference proteome</keyword>
<dbReference type="Pfam" id="PF00172">
    <property type="entry name" value="Zn_clus"/>
    <property type="match status" value="1"/>
</dbReference>
<dbReference type="Gene3D" id="4.10.240.10">
    <property type="entry name" value="Zn(2)-C6 fungal-type DNA-binding domain"/>
    <property type="match status" value="1"/>
</dbReference>
<sequence length="469" mass="53155">MFDPCYTCRRRRIECDRSRMPCAKCEKAGLECFEKRPVRWVKGMSIRGKMRGVSVKDAATASPAVPKADTASARANNERICKLFIVYDSDHNPFRSLISLAMSNSVLLKAILALAARHNANRHSTFDQPPLLNTHDSSNSHNDALLYKCQAIQGLSLALNSTTLGWQDNITASIFLLIFLDLLESGSDRWNYHLEGAKKLIASIQPSPDSQDGNKQDPGRTVQTIRNFITRQIYVIETLGASFVRPRLLSQPITLYQSHMQPGETVHQSFLGCPDHLLSAIQYFSLQRDIMTDLEQFDDVVNNPYTQNVTDMLESIRNFDCGVWASSQSQFSSLSLRDVDMLCKLAQSFKVGALIYGRRVLDALVKDVTSQEVLVCALLSIIGELQEDRVLLKCILWPIFIAGLECQSRAQREFLTSCLEIFWEDTNCLNVINAFKILQEYWTREDDRELSSSQWIFNVGHLGRDWLLI</sequence>
<dbReference type="HOGENOM" id="CLU_020030_0_0_1"/>
<evidence type="ECO:0000313" key="5">
    <source>
        <dbReference type="Proteomes" id="UP000054321"/>
    </source>
</evidence>
<dbReference type="GO" id="GO:0005634">
    <property type="term" value="C:nucleus"/>
    <property type="evidence" value="ECO:0007669"/>
    <property type="project" value="UniProtKB-SubCell"/>
</dbReference>
<evidence type="ECO:0000256" key="2">
    <source>
        <dbReference type="ARBA" id="ARBA00023242"/>
    </source>
</evidence>
<dbReference type="PANTHER" id="PTHR37534:SF8">
    <property type="entry name" value="ZN(II)2CYS6 TRANSCRIPTION FACTOR (EUROFUNG)"/>
    <property type="match status" value="1"/>
</dbReference>
<dbReference type="GO" id="GO:0045944">
    <property type="term" value="P:positive regulation of transcription by RNA polymerase II"/>
    <property type="evidence" value="ECO:0007669"/>
    <property type="project" value="TreeGrafter"/>
</dbReference>
<dbReference type="SUPFAM" id="SSF57701">
    <property type="entry name" value="Zn2/Cys6 DNA-binding domain"/>
    <property type="match status" value="1"/>
</dbReference>
<dbReference type="InParanoid" id="A0A0C3H4X3"/>
<gene>
    <name evidence="4" type="ORF">OIDMADRAFT_160764</name>
</gene>
<name>A0A0C3H4X3_OIDMZ</name>
<organism evidence="4 5">
    <name type="scientific">Oidiodendron maius (strain Zn)</name>
    <dbReference type="NCBI Taxonomy" id="913774"/>
    <lineage>
        <taxon>Eukaryota</taxon>
        <taxon>Fungi</taxon>
        <taxon>Dikarya</taxon>
        <taxon>Ascomycota</taxon>
        <taxon>Pezizomycotina</taxon>
        <taxon>Leotiomycetes</taxon>
        <taxon>Leotiomycetes incertae sedis</taxon>
        <taxon>Myxotrichaceae</taxon>
        <taxon>Oidiodendron</taxon>
    </lineage>
</organism>
<evidence type="ECO:0000256" key="1">
    <source>
        <dbReference type="ARBA" id="ARBA00004123"/>
    </source>
</evidence>
<dbReference type="PROSITE" id="PS50048">
    <property type="entry name" value="ZN2_CY6_FUNGAL_2"/>
    <property type="match status" value="1"/>
</dbReference>
<accession>A0A0C3H4X3</accession>
<dbReference type="InterPro" id="IPR021858">
    <property type="entry name" value="Fun_TF"/>
</dbReference>
<dbReference type="STRING" id="913774.A0A0C3H4X3"/>
<evidence type="ECO:0000313" key="4">
    <source>
        <dbReference type="EMBL" id="KIN03196.1"/>
    </source>
</evidence>
<reference evidence="5" key="2">
    <citation type="submission" date="2015-01" db="EMBL/GenBank/DDBJ databases">
        <title>Evolutionary Origins and Diversification of the Mycorrhizal Mutualists.</title>
        <authorList>
            <consortium name="DOE Joint Genome Institute"/>
            <consortium name="Mycorrhizal Genomics Consortium"/>
            <person name="Kohler A."/>
            <person name="Kuo A."/>
            <person name="Nagy L.G."/>
            <person name="Floudas D."/>
            <person name="Copeland A."/>
            <person name="Barry K.W."/>
            <person name="Cichocki N."/>
            <person name="Veneault-Fourrey C."/>
            <person name="LaButti K."/>
            <person name="Lindquist E.A."/>
            <person name="Lipzen A."/>
            <person name="Lundell T."/>
            <person name="Morin E."/>
            <person name="Murat C."/>
            <person name="Riley R."/>
            <person name="Ohm R."/>
            <person name="Sun H."/>
            <person name="Tunlid A."/>
            <person name="Henrissat B."/>
            <person name="Grigoriev I.V."/>
            <person name="Hibbett D.S."/>
            <person name="Martin F."/>
        </authorList>
    </citation>
    <scope>NUCLEOTIDE SEQUENCE [LARGE SCALE GENOMIC DNA]</scope>
    <source>
        <strain evidence="5">Zn</strain>
    </source>
</reference>
<comment type="subcellular location">
    <subcellularLocation>
        <location evidence="1">Nucleus</location>
    </subcellularLocation>
</comment>
<dbReference type="AlphaFoldDB" id="A0A0C3H4X3"/>
<protein>
    <recommendedName>
        <fullName evidence="3">Zn(2)-C6 fungal-type domain-containing protein</fullName>
    </recommendedName>
</protein>
<dbReference type="OrthoDB" id="5130013at2759"/>
<feature type="domain" description="Zn(2)-C6 fungal-type" evidence="3">
    <location>
        <begin position="4"/>
        <end position="32"/>
    </location>
</feature>
<dbReference type="EMBL" id="KN832874">
    <property type="protein sequence ID" value="KIN03196.1"/>
    <property type="molecule type" value="Genomic_DNA"/>
</dbReference>
<dbReference type="GO" id="GO:0000981">
    <property type="term" value="F:DNA-binding transcription factor activity, RNA polymerase II-specific"/>
    <property type="evidence" value="ECO:0007669"/>
    <property type="project" value="InterPro"/>
</dbReference>
<dbReference type="Pfam" id="PF11951">
    <property type="entry name" value="Fungal_trans_2"/>
    <property type="match status" value="1"/>
</dbReference>
<dbReference type="InterPro" id="IPR001138">
    <property type="entry name" value="Zn2Cys6_DnaBD"/>
</dbReference>
<dbReference type="GO" id="GO:0000976">
    <property type="term" value="F:transcription cis-regulatory region binding"/>
    <property type="evidence" value="ECO:0007669"/>
    <property type="project" value="TreeGrafter"/>
</dbReference>
<reference evidence="4 5" key="1">
    <citation type="submission" date="2014-04" db="EMBL/GenBank/DDBJ databases">
        <authorList>
            <consortium name="DOE Joint Genome Institute"/>
            <person name="Kuo A."/>
            <person name="Martino E."/>
            <person name="Perotto S."/>
            <person name="Kohler A."/>
            <person name="Nagy L.G."/>
            <person name="Floudas D."/>
            <person name="Copeland A."/>
            <person name="Barry K.W."/>
            <person name="Cichocki N."/>
            <person name="Veneault-Fourrey C."/>
            <person name="LaButti K."/>
            <person name="Lindquist E.A."/>
            <person name="Lipzen A."/>
            <person name="Lundell T."/>
            <person name="Morin E."/>
            <person name="Murat C."/>
            <person name="Sun H."/>
            <person name="Tunlid A."/>
            <person name="Henrissat B."/>
            <person name="Grigoriev I.V."/>
            <person name="Hibbett D.S."/>
            <person name="Martin F."/>
            <person name="Nordberg H.P."/>
            <person name="Cantor M.N."/>
            <person name="Hua S.X."/>
        </authorList>
    </citation>
    <scope>NUCLEOTIDE SEQUENCE [LARGE SCALE GENOMIC DNA]</scope>
    <source>
        <strain evidence="4 5">Zn</strain>
    </source>
</reference>
<dbReference type="GO" id="GO:0008270">
    <property type="term" value="F:zinc ion binding"/>
    <property type="evidence" value="ECO:0007669"/>
    <property type="project" value="InterPro"/>
</dbReference>
<dbReference type="Proteomes" id="UP000054321">
    <property type="component" value="Unassembled WGS sequence"/>
</dbReference>
<dbReference type="CDD" id="cd00067">
    <property type="entry name" value="GAL4"/>
    <property type="match status" value="1"/>
</dbReference>
<proteinExistence type="predicted"/>